<dbReference type="CDD" id="cd17933">
    <property type="entry name" value="DEXSc_RecD-like"/>
    <property type="match status" value="1"/>
</dbReference>
<accession>S7URJ8</accession>
<keyword evidence="2" id="KW-0067">ATP-binding</keyword>
<organism evidence="4 5">
    <name type="scientific">Alkalidesulfovibrio alkalitolerans DSM 16529</name>
    <dbReference type="NCBI Taxonomy" id="1121439"/>
    <lineage>
        <taxon>Bacteria</taxon>
        <taxon>Pseudomonadati</taxon>
        <taxon>Thermodesulfobacteriota</taxon>
        <taxon>Desulfovibrionia</taxon>
        <taxon>Desulfovibrionales</taxon>
        <taxon>Desulfovibrionaceae</taxon>
        <taxon>Alkalidesulfovibrio</taxon>
    </lineage>
</organism>
<dbReference type="STRING" id="1121439.dsat_2301"/>
<keyword evidence="4" id="KW-0347">Helicase</keyword>
<dbReference type="Pfam" id="PF18335">
    <property type="entry name" value="SH3_13"/>
    <property type="match status" value="1"/>
</dbReference>
<dbReference type="SMART" id="SM00382">
    <property type="entry name" value="AAA"/>
    <property type="match status" value="1"/>
</dbReference>
<evidence type="ECO:0000259" key="3">
    <source>
        <dbReference type="SMART" id="SM00382"/>
    </source>
</evidence>
<dbReference type="InterPro" id="IPR041451">
    <property type="entry name" value="RecD2_SH13"/>
</dbReference>
<dbReference type="GO" id="GO:0003677">
    <property type="term" value="F:DNA binding"/>
    <property type="evidence" value="ECO:0007669"/>
    <property type="project" value="InterPro"/>
</dbReference>
<dbReference type="PATRIC" id="fig|1121439.3.peg.690"/>
<dbReference type="OrthoDB" id="9763659at2"/>
<dbReference type="Pfam" id="PF14490">
    <property type="entry name" value="HHH_RecD2"/>
    <property type="match status" value="1"/>
</dbReference>
<dbReference type="GO" id="GO:0009338">
    <property type="term" value="C:exodeoxyribonuclease V complex"/>
    <property type="evidence" value="ECO:0007669"/>
    <property type="project" value="TreeGrafter"/>
</dbReference>
<dbReference type="PANTHER" id="PTHR43788">
    <property type="entry name" value="DNA2/NAM7 HELICASE FAMILY MEMBER"/>
    <property type="match status" value="1"/>
</dbReference>
<keyword evidence="1" id="KW-0547">Nucleotide-binding</keyword>
<dbReference type="SUPFAM" id="SSF52540">
    <property type="entry name" value="P-loop containing nucleoside triphosphate hydrolases"/>
    <property type="match status" value="2"/>
</dbReference>
<reference evidence="4 5" key="1">
    <citation type="journal article" date="2013" name="Genome Announc.">
        <title>Draft genome sequences for three mercury-methylating, sulfate-reducing bacteria.</title>
        <authorList>
            <person name="Brown S.D."/>
            <person name="Hurt R.A.Jr."/>
            <person name="Gilmour C.C."/>
            <person name="Elias D.A."/>
        </authorList>
    </citation>
    <scope>NUCLEOTIDE SEQUENCE [LARGE SCALE GENOMIC DNA]</scope>
    <source>
        <strain evidence="4 5">DSM 16529</strain>
    </source>
</reference>
<dbReference type="CDD" id="cd18809">
    <property type="entry name" value="SF1_C_RecD"/>
    <property type="match status" value="1"/>
</dbReference>
<dbReference type="Pfam" id="PF23139">
    <property type="entry name" value="OB_YrrC"/>
    <property type="match status" value="1"/>
</dbReference>
<dbReference type="InterPro" id="IPR003593">
    <property type="entry name" value="AAA+_ATPase"/>
</dbReference>
<dbReference type="InterPro" id="IPR055446">
    <property type="entry name" value="RecD2_N_OB"/>
</dbReference>
<dbReference type="InterPro" id="IPR029493">
    <property type="entry name" value="RecD2-like_HHH"/>
</dbReference>
<keyword evidence="4" id="KW-0378">Hydrolase</keyword>
<dbReference type="Gene3D" id="1.10.150.20">
    <property type="entry name" value="5' to 3' exonuclease, C-terminal subdomain"/>
    <property type="match status" value="1"/>
</dbReference>
<keyword evidence="5" id="KW-1185">Reference proteome</keyword>
<dbReference type="Pfam" id="PF14520">
    <property type="entry name" value="HHH_5"/>
    <property type="match status" value="1"/>
</dbReference>
<proteinExistence type="inferred from homology"/>
<name>S7URJ8_9BACT</name>
<dbReference type="RefSeq" id="WP_020886187.1">
    <property type="nucleotide sequence ID" value="NZ_ATHI01000005.1"/>
</dbReference>
<evidence type="ECO:0000313" key="5">
    <source>
        <dbReference type="Proteomes" id="UP000014975"/>
    </source>
</evidence>
<evidence type="ECO:0000256" key="2">
    <source>
        <dbReference type="ARBA" id="ARBA00022840"/>
    </source>
</evidence>
<feature type="domain" description="AAA+ ATPase" evidence="3">
    <location>
        <begin position="354"/>
        <end position="494"/>
    </location>
</feature>
<dbReference type="Gene3D" id="2.30.30.940">
    <property type="match status" value="1"/>
</dbReference>
<dbReference type="Pfam" id="PF13538">
    <property type="entry name" value="UvrD_C_2"/>
    <property type="match status" value="1"/>
</dbReference>
<dbReference type="EMBL" id="ATHI01000005">
    <property type="protein sequence ID" value="EPR34938.1"/>
    <property type="molecule type" value="Genomic_DNA"/>
</dbReference>
<evidence type="ECO:0000313" key="4">
    <source>
        <dbReference type="EMBL" id="EPR34938.1"/>
    </source>
</evidence>
<dbReference type="Pfam" id="PF13245">
    <property type="entry name" value="AAA_19"/>
    <property type="match status" value="1"/>
</dbReference>
<protein>
    <submittedName>
        <fullName evidence="4">Helicase, RecD/TraA family</fullName>
    </submittedName>
</protein>
<dbReference type="InterPro" id="IPR027785">
    <property type="entry name" value="UvrD-like_helicase_C"/>
</dbReference>
<dbReference type="Gene3D" id="3.40.50.300">
    <property type="entry name" value="P-loop containing nucleotide triphosphate hydrolases"/>
    <property type="match status" value="2"/>
</dbReference>
<dbReference type="HAMAP" id="MF_01488">
    <property type="entry name" value="RecD2"/>
    <property type="match status" value="1"/>
</dbReference>
<dbReference type="NCBIfam" id="TIGR01448">
    <property type="entry name" value="recD_rel"/>
    <property type="match status" value="1"/>
</dbReference>
<evidence type="ECO:0000256" key="1">
    <source>
        <dbReference type="ARBA" id="ARBA00022741"/>
    </source>
</evidence>
<dbReference type="Gene3D" id="1.10.10.2220">
    <property type="match status" value="1"/>
</dbReference>
<gene>
    <name evidence="4" type="ORF">dsat_2301</name>
</gene>
<dbReference type="PANTHER" id="PTHR43788:SF6">
    <property type="entry name" value="DNA HELICASE B"/>
    <property type="match status" value="1"/>
</dbReference>
<dbReference type="GO" id="GO:0005524">
    <property type="term" value="F:ATP binding"/>
    <property type="evidence" value="ECO:0007669"/>
    <property type="project" value="UniProtKB-KW"/>
</dbReference>
<dbReference type="InterPro" id="IPR050534">
    <property type="entry name" value="Coronavir_polyprotein_1ab"/>
</dbReference>
<dbReference type="eggNOG" id="COG0507">
    <property type="taxonomic scope" value="Bacteria"/>
</dbReference>
<dbReference type="GO" id="GO:0017116">
    <property type="term" value="F:single-stranded DNA helicase activity"/>
    <property type="evidence" value="ECO:0007669"/>
    <property type="project" value="TreeGrafter"/>
</dbReference>
<dbReference type="Proteomes" id="UP000014975">
    <property type="component" value="Unassembled WGS sequence"/>
</dbReference>
<dbReference type="SUPFAM" id="SSF47781">
    <property type="entry name" value="RuvA domain 2-like"/>
    <property type="match status" value="1"/>
</dbReference>
<comment type="caution">
    <text evidence="4">The sequence shown here is derived from an EMBL/GenBank/DDBJ whole genome shotgun (WGS) entry which is preliminary data.</text>
</comment>
<dbReference type="AlphaFoldDB" id="S7URJ8"/>
<dbReference type="GO" id="GO:0006310">
    <property type="term" value="P:DNA recombination"/>
    <property type="evidence" value="ECO:0007669"/>
    <property type="project" value="InterPro"/>
</dbReference>
<sequence length="739" mass="81710">MSSQHLLDGLPEGDDQIFLTGEVRSVAFHAPDSGWTVARVAARGEPGQTTVVGVMGELTPGEVLEMWGRWKEHPRFGRQFEVNRFVQAYPASLAGVVRYLSSGLIKGVGPALAERMADRFGIEVLDILDNEPKRLLEVEGVGRKKLADIVACWNEQREIRGLMLFLQTHGAPVTFAPRIFSLWGAGAIAKLRENPYELAYLVRGVGFRTADAMALKLGFAPDALERVEAAIVFGLFTVSERGHLFFPRDELFGLCQELLGGLDHDRFDEALAGLEAKKRVVVEDLSVQGVEEAIWLRLFYNLERDVASRLVALLDHPCPRELRSKVEGLLPGLERAAGITLSNEQREAVVGACVNKAWIITGGPGTGKTTITRMIVRALAAAGLSVKLCAPTGRAAKRLSEAAGSAASTIHRLLQYQPDGGFAVNEEHKLKADAILVDEASMLDTQLFQALLRALPLTCRLVLVGDVNQLPSVGPGNVLADLLTSEALPHSRLEHIYRQAMESAIVRNAHRVNQGEFPIEDDAQPPKKDFWWIVQDDPATVRRLVIDCVAERIPRAYGLDPLRDIQVLTPMHKGEVGTKALNEAVQEVVNPRRRELLRGQTRFRAGDRVIQLRNDYEKDVFNGDLGFITEVDQEGGELLVDFDGRAVLYDATELDELSLAYAVSVHKSQGSEYPAVVIPLLTQHFVLLQRNLLYTAITRARKLVVLVGSRRAVALAVKNNRSERRYTNLRFRLQELVNG</sequence>
<dbReference type="InterPro" id="IPR006345">
    <property type="entry name" value="RecD2"/>
</dbReference>
<dbReference type="InterPro" id="IPR027417">
    <property type="entry name" value="P-loop_NTPase"/>
</dbReference>
<dbReference type="GO" id="GO:0043139">
    <property type="term" value="F:5'-3' DNA helicase activity"/>
    <property type="evidence" value="ECO:0007669"/>
    <property type="project" value="InterPro"/>
</dbReference>
<dbReference type="InterPro" id="IPR010994">
    <property type="entry name" value="RuvA_2-like"/>
</dbReference>